<evidence type="ECO:0000313" key="3">
    <source>
        <dbReference type="EMBL" id="PRY54516.1"/>
    </source>
</evidence>
<feature type="transmembrane region" description="Helical" evidence="1">
    <location>
        <begin position="229"/>
        <end position="247"/>
    </location>
</feature>
<feature type="transmembrane region" description="Helical" evidence="1">
    <location>
        <begin position="71"/>
        <end position="90"/>
    </location>
</feature>
<keyword evidence="1" id="KW-0472">Membrane</keyword>
<feature type="transmembrane region" description="Helical" evidence="1">
    <location>
        <begin position="291"/>
        <end position="313"/>
    </location>
</feature>
<protein>
    <submittedName>
        <fullName evidence="3">Putative membrane protein</fullName>
    </submittedName>
</protein>
<feature type="transmembrane region" description="Helical" evidence="1">
    <location>
        <begin position="102"/>
        <end position="121"/>
    </location>
</feature>
<feature type="transmembrane region" description="Helical" evidence="1">
    <location>
        <begin position="36"/>
        <end position="59"/>
    </location>
</feature>
<comment type="caution">
    <text evidence="3">The sequence shown here is derived from an EMBL/GenBank/DDBJ whole genome shotgun (WGS) entry which is preliminary data.</text>
</comment>
<dbReference type="Pfam" id="PF09925">
    <property type="entry name" value="DUF2157"/>
    <property type="match status" value="1"/>
</dbReference>
<dbReference type="AlphaFoldDB" id="A0A2T0U9B3"/>
<dbReference type="RefSeq" id="WP_106291777.1">
    <property type="nucleotide sequence ID" value="NZ_PVTH01000002.1"/>
</dbReference>
<feature type="domain" description="DUF2157" evidence="2">
    <location>
        <begin position="8"/>
        <end position="150"/>
    </location>
</feature>
<evidence type="ECO:0000259" key="2">
    <source>
        <dbReference type="Pfam" id="PF09925"/>
    </source>
</evidence>
<evidence type="ECO:0000256" key="1">
    <source>
        <dbReference type="SAM" id="Phobius"/>
    </source>
</evidence>
<feature type="transmembrane region" description="Helical" evidence="1">
    <location>
        <begin position="373"/>
        <end position="390"/>
    </location>
</feature>
<dbReference type="Proteomes" id="UP000238034">
    <property type="component" value="Unassembled WGS sequence"/>
</dbReference>
<feature type="transmembrane region" description="Helical" evidence="1">
    <location>
        <begin position="325"/>
        <end position="342"/>
    </location>
</feature>
<keyword evidence="4" id="KW-1185">Reference proteome</keyword>
<feature type="transmembrane region" description="Helical" evidence="1">
    <location>
        <begin position="175"/>
        <end position="192"/>
    </location>
</feature>
<evidence type="ECO:0000313" key="4">
    <source>
        <dbReference type="Proteomes" id="UP000238034"/>
    </source>
</evidence>
<name>A0A2T0U9B3_9SPHI</name>
<dbReference type="OrthoDB" id="642680at2"/>
<organism evidence="3 4">
    <name type="scientific">Arcticibacter pallidicorallinus</name>
    <dbReference type="NCBI Taxonomy" id="1259464"/>
    <lineage>
        <taxon>Bacteria</taxon>
        <taxon>Pseudomonadati</taxon>
        <taxon>Bacteroidota</taxon>
        <taxon>Sphingobacteriia</taxon>
        <taxon>Sphingobacteriales</taxon>
        <taxon>Sphingobacteriaceae</taxon>
        <taxon>Arcticibacter</taxon>
    </lineage>
</organism>
<dbReference type="EMBL" id="PVTH01000002">
    <property type="protein sequence ID" value="PRY54516.1"/>
    <property type="molecule type" value="Genomic_DNA"/>
</dbReference>
<reference evidence="3 4" key="1">
    <citation type="submission" date="2018-03" db="EMBL/GenBank/DDBJ databases">
        <title>Genomic Encyclopedia of Type Strains, Phase III (KMG-III): the genomes of soil and plant-associated and newly described type strains.</title>
        <authorList>
            <person name="Whitman W."/>
        </authorList>
    </citation>
    <scope>NUCLEOTIDE SEQUENCE [LARGE SCALE GENOMIC DNA]</scope>
    <source>
        <strain evidence="3 4">CGMCC 1.9313</strain>
    </source>
</reference>
<keyword evidence="1" id="KW-0812">Transmembrane</keyword>
<feature type="transmembrane region" description="Helical" evidence="1">
    <location>
        <begin position="259"/>
        <end position="279"/>
    </location>
</feature>
<proteinExistence type="predicted"/>
<dbReference type="InterPro" id="IPR018677">
    <property type="entry name" value="DUF2157"/>
</dbReference>
<keyword evidence="1" id="KW-1133">Transmembrane helix</keyword>
<feature type="transmembrane region" description="Helical" evidence="1">
    <location>
        <begin position="396"/>
        <end position="418"/>
    </location>
</feature>
<accession>A0A2T0U9B3</accession>
<sequence length="422" mass="48075">MNNNELKRLLQANIITEDTAERIREYYRDNKRQSRFTLSAVFAIFASVFVSMGIILIIAHNWDELPKLLKIVFAFVPLLTAQSLCLYTLIRNRDSIAWKEGSATFLFFSLGACMALISQIYHIPGDLAEFVFTWMIFCLPAIYIMNSSVLSILYLAGITWYAAETGYWSSTSGSALWYWLLLILAIPHYYLLLHKHPESNFTIYHNWVVPLSVTAVLGTLSASFPELMYVAYMSLFGVFYLGGQSSFFSSSKRRNNGYLILGALGTVSLLLSLSFEWFWKKLPAKDFDLSSLLISQEFLFALVLSCVALLFLYQSNRLKIQRIKPLDGIFLVFIVVFMIGAYSMISMILINIILLLIGMMTIWEGVRSDHLGILNYGVLIIAALTLCRFFDTDLSFVIRGMLFIVVGAAIFILNTWMLKKRI</sequence>
<gene>
    <name evidence="3" type="ORF">B0I27_102283</name>
</gene>